<keyword evidence="11" id="KW-1185">Reference proteome</keyword>
<evidence type="ECO:0000256" key="6">
    <source>
        <dbReference type="ARBA" id="ARBA00023136"/>
    </source>
</evidence>
<dbReference type="GO" id="GO:0006952">
    <property type="term" value="P:defense response"/>
    <property type="evidence" value="ECO:0007669"/>
    <property type="project" value="UniProtKB-KW"/>
</dbReference>
<comment type="subcellular location">
    <subcellularLocation>
        <location evidence="1 8">Membrane</location>
        <topology evidence="1 8">Multi-pass membrane protein</topology>
    </subcellularLocation>
</comment>
<evidence type="ECO:0000313" key="11">
    <source>
        <dbReference type="Proteomes" id="UP001630127"/>
    </source>
</evidence>
<feature type="transmembrane region" description="Helical" evidence="9">
    <location>
        <begin position="145"/>
        <end position="166"/>
    </location>
</feature>
<proteinExistence type="inferred from homology"/>
<feature type="transmembrane region" description="Helical" evidence="9">
    <location>
        <begin position="392"/>
        <end position="413"/>
    </location>
</feature>
<feature type="transmembrane region" description="Helical" evidence="9">
    <location>
        <begin position="269"/>
        <end position="288"/>
    </location>
</feature>
<accession>A0ABD2ZCH1</accession>
<dbReference type="Proteomes" id="UP001630127">
    <property type="component" value="Unassembled WGS sequence"/>
</dbReference>
<keyword evidence="8" id="KW-0112">Calmodulin-binding</keyword>
<dbReference type="PANTHER" id="PTHR31942:SF54">
    <property type="entry name" value="MLO-LIKE PROTEIN 13"/>
    <property type="match status" value="1"/>
</dbReference>
<feature type="transmembrane region" description="Helical" evidence="9">
    <location>
        <begin position="62"/>
        <end position="84"/>
    </location>
</feature>
<gene>
    <name evidence="8" type="primary">MLO</name>
    <name evidence="10" type="ORF">ACH5RR_022709</name>
</gene>
<evidence type="ECO:0000256" key="8">
    <source>
        <dbReference type="RuleBase" id="RU280816"/>
    </source>
</evidence>
<dbReference type="Pfam" id="PF03094">
    <property type="entry name" value="Mlo"/>
    <property type="match status" value="1"/>
</dbReference>
<keyword evidence="3 8" id="KW-0812">Transmembrane</keyword>
<dbReference type="InterPro" id="IPR004326">
    <property type="entry name" value="Mlo"/>
</dbReference>
<dbReference type="GO" id="GO:0016020">
    <property type="term" value="C:membrane"/>
    <property type="evidence" value="ECO:0007669"/>
    <property type="project" value="UniProtKB-SubCell"/>
</dbReference>
<name>A0ABD2ZCH1_9GENT</name>
<dbReference type="AlphaFoldDB" id="A0ABD2ZCH1"/>
<evidence type="ECO:0000313" key="10">
    <source>
        <dbReference type="EMBL" id="KAL3515807.1"/>
    </source>
</evidence>
<comment type="domain">
    <text evidence="8">The C-terminus contains a calmodulin-binding domain, which binds calmodulin in a calcium-dependent fashion.</text>
</comment>
<evidence type="ECO:0000256" key="4">
    <source>
        <dbReference type="ARBA" id="ARBA00022821"/>
    </source>
</evidence>
<evidence type="ECO:0000256" key="7">
    <source>
        <dbReference type="ARBA" id="ARBA00023265"/>
    </source>
</evidence>
<sequence length="487" mass="55890">MATGGESRSFENTPTWVVAVVCFVIVFISLVAERGLHRLGKFFKNKKQDSLFDALEKVKEELMLLGFISLLLTAFQGLISNICIPPSAANVMLPCKLKTDVSSGGSEHLEIIKNRRKLLAEDVSMETCARKGKLPLLSLEALHQLHIFIFVLALVHVIFCVSTVLLGRAKIERWKHWEKSIRSEISKQQGDQAILTHLKIFKERAGKYWRKFTVISWMVSFFKQFKGSVSKSDYIALRTGFIRAHCPSKPDFDFHGYMLRTLEHDFKKIVGISWYLWIFVMIFLLMNFAGWHSYFWLAFLPLILLLLVGGKLEHIITELAKEVAEKSGEADSTPVKPSDEFFWFHQPALVLYLIHFILFQNSFEIAFFFWVWLTYGFRSCIMEQLGFIIPRLAVGIIVQVLCCYSTLPLYALVTQMGSMFKQGMFNVYTHELLSNWARRHGSTQDNHALTNEYMDSIHIAEQPIVGEVITTPVIELSHQSKSQLPFS</sequence>
<keyword evidence="6 8" id="KW-0472">Membrane</keyword>
<dbReference type="EMBL" id="JBJUIK010000010">
    <property type="protein sequence ID" value="KAL3515807.1"/>
    <property type="molecule type" value="Genomic_DNA"/>
</dbReference>
<evidence type="ECO:0000256" key="3">
    <source>
        <dbReference type="ARBA" id="ARBA00022692"/>
    </source>
</evidence>
<feature type="transmembrane region" description="Helical" evidence="9">
    <location>
        <begin position="349"/>
        <end position="372"/>
    </location>
</feature>
<keyword evidence="4 8" id="KW-0611">Plant defense</keyword>
<dbReference type="PANTHER" id="PTHR31942">
    <property type="entry name" value="MLO-LIKE PROTEIN 1"/>
    <property type="match status" value="1"/>
</dbReference>
<feature type="transmembrane region" description="Helical" evidence="9">
    <location>
        <begin position="16"/>
        <end position="36"/>
    </location>
</feature>
<protein>
    <recommendedName>
        <fullName evidence="8">MLO-like protein</fullName>
    </recommendedName>
</protein>
<reference evidence="10 11" key="1">
    <citation type="submission" date="2024-11" db="EMBL/GenBank/DDBJ databases">
        <title>A near-complete genome assembly of Cinchona calisaya.</title>
        <authorList>
            <person name="Lian D.C."/>
            <person name="Zhao X.W."/>
            <person name="Wei L."/>
        </authorList>
    </citation>
    <scope>NUCLEOTIDE SEQUENCE [LARGE SCALE GENOMIC DNA]</scope>
    <source>
        <tissue evidence="10">Nenye</tissue>
    </source>
</reference>
<organism evidence="10 11">
    <name type="scientific">Cinchona calisaya</name>
    <dbReference type="NCBI Taxonomy" id="153742"/>
    <lineage>
        <taxon>Eukaryota</taxon>
        <taxon>Viridiplantae</taxon>
        <taxon>Streptophyta</taxon>
        <taxon>Embryophyta</taxon>
        <taxon>Tracheophyta</taxon>
        <taxon>Spermatophyta</taxon>
        <taxon>Magnoliopsida</taxon>
        <taxon>eudicotyledons</taxon>
        <taxon>Gunneridae</taxon>
        <taxon>Pentapetalae</taxon>
        <taxon>asterids</taxon>
        <taxon>lamiids</taxon>
        <taxon>Gentianales</taxon>
        <taxon>Rubiaceae</taxon>
        <taxon>Cinchonoideae</taxon>
        <taxon>Cinchoneae</taxon>
        <taxon>Cinchona</taxon>
    </lineage>
</organism>
<evidence type="ECO:0000256" key="5">
    <source>
        <dbReference type="ARBA" id="ARBA00022989"/>
    </source>
</evidence>
<keyword evidence="5 8" id="KW-1133">Transmembrane helix</keyword>
<keyword evidence="7 8" id="KW-0568">Pathogenesis-related protein</keyword>
<evidence type="ECO:0000256" key="2">
    <source>
        <dbReference type="ARBA" id="ARBA00006574"/>
    </source>
</evidence>
<comment type="caution">
    <text evidence="10">The sequence shown here is derived from an EMBL/GenBank/DDBJ whole genome shotgun (WGS) entry which is preliminary data.</text>
</comment>
<comment type="similarity">
    <text evidence="2 8">Belongs to the MLO family.</text>
</comment>
<dbReference type="GO" id="GO:0005516">
    <property type="term" value="F:calmodulin binding"/>
    <property type="evidence" value="ECO:0007669"/>
    <property type="project" value="UniProtKB-KW"/>
</dbReference>
<evidence type="ECO:0000256" key="1">
    <source>
        <dbReference type="ARBA" id="ARBA00004141"/>
    </source>
</evidence>
<comment type="function">
    <text evidence="8">May be involved in modulation of pathogen defense and leaf cell death.</text>
</comment>
<evidence type="ECO:0000256" key="9">
    <source>
        <dbReference type="SAM" id="Phobius"/>
    </source>
</evidence>